<name>A0A8K0KS94_LADFU</name>
<feature type="domain" description="Helicase ATP-binding" evidence="3">
    <location>
        <begin position="1"/>
        <end position="95"/>
    </location>
</feature>
<dbReference type="GO" id="GO:0016787">
    <property type="term" value="F:hydrolase activity"/>
    <property type="evidence" value="ECO:0007669"/>
    <property type="project" value="UniProtKB-KW"/>
</dbReference>
<keyword evidence="1" id="KW-0378">Hydrolase</keyword>
<dbReference type="PROSITE" id="PS51192">
    <property type="entry name" value="HELICASE_ATP_BIND_1"/>
    <property type="match status" value="1"/>
</dbReference>
<keyword evidence="2" id="KW-0547">Nucleotide-binding</keyword>
<dbReference type="OrthoDB" id="5600252at2759"/>
<evidence type="ECO:0000313" key="5">
    <source>
        <dbReference type="Proteomes" id="UP000792457"/>
    </source>
</evidence>
<sequence>MPSSAISCGGGGGSILFCSVGILLRRLQTNPNLIGASHVILDEAHQRDVGTDVLATLLRRALAANPSLRLIVMSATLDAPLFAAFFGNAPTVRVPGFTYPVKEYFLEDLENEVLHMRYCNGLHLSACEEESGGAIDFERLKLASERPNPVIDCEQVARVVRWVDSSRPPGGAVLVFLPGWAEIKAVASILEKSPVS</sequence>
<feature type="non-terminal residue" evidence="4">
    <location>
        <position position="1"/>
    </location>
</feature>
<keyword evidence="5" id="KW-1185">Reference proteome</keyword>
<dbReference type="GO" id="GO:0005634">
    <property type="term" value="C:nucleus"/>
    <property type="evidence" value="ECO:0007669"/>
    <property type="project" value="TreeGrafter"/>
</dbReference>
<accession>A0A8K0KS94</accession>
<dbReference type="PANTHER" id="PTHR18934:SF257">
    <property type="entry name" value="ATP-DEPENDENT RNA HELICASE DHX30"/>
    <property type="match status" value="1"/>
</dbReference>
<organism evidence="4 5">
    <name type="scientific">Ladona fulva</name>
    <name type="common">Scarce chaser dragonfly</name>
    <name type="synonym">Libellula fulva</name>
    <dbReference type="NCBI Taxonomy" id="123851"/>
    <lineage>
        <taxon>Eukaryota</taxon>
        <taxon>Metazoa</taxon>
        <taxon>Ecdysozoa</taxon>
        <taxon>Arthropoda</taxon>
        <taxon>Hexapoda</taxon>
        <taxon>Insecta</taxon>
        <taxon>Pterygota</taxon>
        <taxon>Palaeoptera</taxon>
        <taxon>Odonata</taxon>
        <taxon>Epiprocta</taxon>
        <taxon>Anisoptera</taxon>
        <taxon>Libelluloidea</taxon>
        <taxon>Libellulidae</taxon>
        <taxon>Ladona</taxon>
    </lineage>
</organism>
<gene>
    <name evidence="4" type="ORF">J437_LFUL017587</name>
</gene>
<dbReference type="GO" id="GO:0003678">
    <property type="term" value="F:DNA helicase activity"/>
    <property type="evidence" value="ECO:0007669"/>
    <property type="project" value="TreeGrafter"/>
</dbReference>
<evidence type="ECO:0000259" key="3">
    <source>
        <dbReference type="PROSITE" id="PS51192"/>
    </source>
</evidence>
<proteinExistence type="predicted"/>
<reference evidence="4" key="2">
    <citation type="submission" date="2017-10" db="EMBL/GenBank/DDBJ databases">
        <title>Ladona fulva Genome sequencing and assembly.</title>
        <authorList>
            <person name="Murali S."/>
            <person name="Richards S."/>
            <person name="Bandaranaike D."/>
            <person name="Bellair M."/>
            <person name="Blankenburg K."/>
            <person name="Chao H."/>
            <person name="Dinh H."/>
            <person name="Doddapaneni H."/>
            <person name="Dugan-Rocha S."/>
            <person name="Elkadiri S."/>
            <person name="Gnanaolivu R."/>
            <person name="Hernandez B."/>
            <person name="Skinner E."/>
            <person name="Javaid M."/>
            <person name="Lee S."/>
            <person name="Li M."/>
            <person name="Ming W."/>
            <person name="Munidasa M."/>
            <person name="Muniz J."/>
            <person name="Nguyen L."/>
            <person name="Hughes D."/>
            <person name="Osuji N."/>
            <person name="Pu L.-L."/>
            <person name="Puazo M."/>
            <person name="Qu C."/>
            <person name="Quiroz J."/>
            <person name="Raj R."/>
            <person name="Weissenberger G."/>
            <person name="Xin Y."/>
            <person name="Zou X."/>
            <person name="Han Y."/>
            <person name="Worley K."/>
            <person name="Muzny D."/>
            <person name="Gibbs R."/>
        </authorList>
    </citation>
    <scope>NUCLEOTIDE SEQUENCE</scope>
    <source>
        <strain evidence="4">Sampled in the wild</strain>
    </source>
</reference>
<evidence type="ECO:0000313" key="4">
    <source>
        <dbReference type="EMBL" id="KAG8239453.1"/>
    </source>
</evidence>
<evidence type="ECO:0000256" key="2">
    <source>
        <dbReference type="ARBA" id="ARBA00022806"/>
    </source>
</evidence>
<dbReference type="EMBL" id="KZ309653">
    <property type="protein sequence ID" value="KAG8239453.1"/>
    <property type="molecule type" value="Genomic_DNA"/>
</dbReference>
<dbReference type="AlphaFoldDB" id="A0A8K0KS94"/>
<dbReference type="GO" id="GO:0003724">
    <property type="term" value="F:RNA helicase activity"/>
    <property type="evidence" value="ECO:0007669"/>
    <property type="project" value="TreeGrafter"/>
</dbReference>
<dbReference type="Gene3D" id="3.40.50.300">
    <property type="entry name" value="P-loop containing nucleotide triphosphate hydrolases"/>
    <property type="match status" value="1"/>
</dbReference>
<protein>
    <recommendedName>
        <fullName evidence="3">Helicase ATP-binding domain-containing protein</fullName>
    </recommendedName>
</protein>
<keyword evidence="2" id="KW-0347">Helicase</keyword>
<dbReference type="InterPro" id="IPR027417">
    <property type="entry name" value="P-loop_NTPase"/>
</dbReference>
<dbReference type="PANTHER" id="PTHR18934">
    <property type="entry name" value="ATP-DEPENDENT RNA HELICASE"/>
    <property type="match status" value="1"/>
</dbReference>
<dbReference type="CDD" id="cd17917">
    <property type="entry name" value="DEXHc_RHA-like"/>
    <property type="match status" value="1"/>
</dbReference>
<keyword evidence="2" id="KW-0067">ATP-binding</keyword>
<dbReference type="GO" id="GO:0002151">
    <property type="term" value="F:G-quadruplex RNA binding"/>
    <property type="evidence" value="ECO:0007669"/>
    <property type="project" value="TreeGrafter"/>
</dbReference>
<reference evidence="4" key="1">
    <citation type="submission" date="2013-04" db="EMBL/GenBank/DDBJ databases">
        <authorList>
            <person name="Qu J."/>
            <person name="Murali S.C."/>
            <person name="Bandaranaike D."/>
            <person name="Bellair M."/>
            <person name="Blankenburg K."/>
            <person name="Chao H."/>
            <person name="Dinh H."/>
            <person name="Doddapaneni H."/>
            <person name="Downs B."/>
            <person name="Dugan-Rocha S."/>
            <person name="Elkadiri S."/>
            <person name="Gnanaolivu R.D."/>
            <person name="Hernandez B."/>
            <person name="Javaid M."/>
            <person name="Jayaseelan J.C."/>
            <person name="Lee S."/>
            <person name="Li M."/>
            <person name="Ming W."/>
            <person name="Munidasa M."/>
            <person name="Muniz J."/>
            <person name="Nguyen L."/>
            <person name="Ongeri F."/>
            <person name="Osuji N."/>
            <person name="Pu L.-L."/>
            <person name="Puazo M."/>
            <person name="Qu C."/>
            <person name="Quiroz J."/>
            <person name="Raj R."/>
            <person name="Weissenberger G."/>
            <person name="Xin Y."/>
            <person name="Zou X."/>
            <person name="Han Y."/>
            <person name="Richards S."/>
            <person name="Worley K."/>
            <person name="Muzny D."/>
            <person name="Gibbs R."/>
        </authorList>
    </citation>
    <scope>NUCLEOTIDE SEQUENCE</scope>
    <source>
        <strain evidence="4">Sampled in the wild</strain>
    </source>
</reference>
<dbReference type="GO" id="GO:0005737">
    <property type="term" value="C:cytoplasm"/>
    <property type="evidence" value="ECO:0007669"/>
    <property type="project" value="TreeGrafter"/>
</dbReference>
<comment type="caution">
    <text evidence="4">The sequence shown here is derived from an EMBL/GenBank/DDBJ whole genome shotgun (WGS) entry which is preliminary data.</text>
</comment>
<dbReference type="Proteomes" id="UP000792457">
    <property type="component" value="Unassembled WGS sequence"/>
</dbReference>
<dbReference type="SUPFAM" id="SSF52540">
    <property type="entry name" value="P-loop containing nucleoside triphosphate hydrolases"/>
    <property type="match status" value="1"/>
</dbReference>
<dbReference type="InterPro" id="IPR014001">
    <property type="entry name" value="Helicase_ATP-bd"/>
</dbReference>
<evidence type="ECO:0000256" key="1">
    <source>
        <dbReference type="ARBA" id="ARBA00022801"/>
    </source>
</evidence>